<keyword evidence="3" id="KW-1185">Reference proteome</keyword>
<feature type="compositionally biased region" description="Polar residues" evidence="1">
    <location>
        <begin position="94"/>
        <end position="104"/>
    </location>
</feature>
<gene>
    <name evidence="2" type="ORF">THAOC_35030</name>
</gene>
<reference evidence="2 3" key="1">
    <citation type="journal article" date="2012" name="Genome Biol.">
        <title>Genome and low-iron response of an oceanic diatom adapted to chronic iron limitation.</title>
        <authorList>
            <person name="Lommer M."/>
            <person name="Specht M."/>
            <person name="Roy A.S."/>
            <person name="Kraemer L."/>
            <person name="Andreson R."/>
            <person name="Gutowska M.A."/>
            <person name="Wolf J."/>
            <person name="Bergner S.V."/>
            <person name="Schilhabel M.B."/>
            <person name="Klostermeier U.C."/>
            <person name="Beiko R.G."/>
            <person name="Rosenstiel P."/>
            <person name="Hippler M."/>
            <person name="Laroche J."/>
        </authorList>
    </citation>
    <scope>NUCLEOTIDE SEQUENCE [LARGE SCALE GENOMIC DNA]</scope>
    <source>
        <strain evidence="2 3">CCMP1005</strain>
    </source>
</reference>
<feature type="compositionally biased region" description="Polar residues" evidence="1">
    <location>
        <begin position="54"/>
        <end position="67"/>
    </location>
</feature>
<name>K0R3Z9_THAOC</name>
<organism evidence="2 3">
    <name type="scientific">Thalassiosira oceanica</name>
    <name type="common">Marine diatom</name>
    <dbReference type="NCBI Taxonomy" id="159749"/>
    <lineage>
        <taxon>Eukaryota</taxon>
        <taxon>Sar</taxon>
        <taxon>Stramenopiles</taxon>
        <taxon>Ochrophyta</taxon>
        <taxon>Bacillariophyta</taxon>
        <taxon>Coscinodiscophyceae</taxon>
        <taxon>Thalassiosirophycidae</taxon>
        <taxon>Thalassiosirales</taxon>
        <taxon>Thalassiosiraceae</taxon>
        <taxon>Thalassiosira</taxon>
    </lineage>
</organism>
<comment type="caution">
    <text evidence="2">The sequence shown here is derived from an EMBL/GenBank/DDBJ whole genome shotgun (WGS) entry which is preliminary data.</text>
</comment>
<feature type="region of interest" description="Disordered" evidence="1">
    <location>
        <begin position="91"/>
        <end position="204"/>
    </location>
</feature>
<feature type="region of interest" description="Disordered" evidence="1">
    <location>
        <begin position="39"/>
        <end position="74"/>
    </location>
</feature>
<sequence length="204" mass="21891">MTLILHAHFQSLNASAICPPPPRYSAALAPAPLRSARWLPPSEKDPAHGLYGRSPSSLMRTSRTTSVRPKGCRRDAAAGHFAPCRRRRVGVADTTHTAHSTQQPHRAPHNLHKPFYVYSTPEATEGEEGSWTTTDDSQAQDNSVHADGQSHSSTLAKALSKETDGLLLPVALGRAEPAQPKVAPPSQSKSGGNTGEEDGEREEP</sequence>
<proteinExistence type="predicted"/>
<evidence type="ECO:0000313" key="3">
    <source>
        <dbReference type="Proteomes" id="UP000266841"/>
    </source>
</evidence>
<dbReference type="EMBL" id="AGNL01047831">
    <property type="protein sequence ID" value="EJK46304.1"/>
    <property type="molecule type" value="Genomic_DNA"/>
</dbReference>
<dbReference type="AlphaFoldDB" id="K0R3Z9"/>
<protein>
    <submittedName>
        <fullName evidence="2">Uncharacterized protein</fullName>
    </submittedName>
</protein>
<feature type="compositionally biased region" description="Polar residues" evidence="1">
    <location>
        <begin position="130"/>
        <end position="155"/>
    </location>
</feature>
<accession>K0R3Z9</accession>
<feature type="compositionally biased region" description="Acidic residues" evidence="1">
    <location>
        <begin position="195"/>
        <end position="204"/>
    </location>
</feature>
<dbReference type="Proteomes" id="UP000266841">
    <property type="component" value="Unassembled WGS sequence"/>
</dbReference>
<evidence type="ECO:0000313" key="2">
    <source>
        <dbReference type="EMBL" id="EJK46304.1"/>
    </source>
</evidence>
<evidence type="ECO:0000256" key="1">
    <source>
        <dbReference type="SAM" id="MobiDB-lite"/>
    </source>
</evidence>